<feature type="compositionally biased region" description="Low complexity" evidence="1">
    <location>
        <begin position="227"/>
        <end position="263"/>
    </location>
</feature>
<evidence type="ECO:0000256" key="1">
    <source>
        <dbReference type="SAM" id="MobiDB-lite"/>
    </source>
</evidence>
<organism evidence="2 3">
    <name type="scientific">Prauserella endophytica</name>
    <dbReference type="NCBI Taxonomy" id="1592324"/>
    <lineage>
        <taxon>Bacteria</taxon>
        <taxon>Bacillati</taxon>
        <taxon>Actinomycetota</taxon>
        <taxon>Actinomycetes</taxon>
        <taxon>Pseudonocardiales</taxon>
        <taxon>Pseudonocardiaceae</taxon>
        <taxon>Prauserella</taxon>
        <taxon>Prauserella coralliicola group</taxon>
    </lineage>
</organism>
<dbReference type="EMBL" id="SWMS01000001">
    <property type="protein sequence ID" value="TKG73589.1"/>
    <property type="molecule type" value="Genomic_DNA"/>
</dbReference>
<reference evidence="2 3" key="1">
    <citation type="journal article" date="2015" name="Antonie Van Leeuwenhoek">
        <title>Prauserella endophytica sp. nov., an endophytic actinobacterium isolated from Tamarix taklamakanensis.</title>
        <authorList>
            <person name="Liu J.M."/>
            <person name="Habden X."/>
            <person name="Guo L."/>
            <person name="Tuo L."/>
            <person name="Jiang Z.K."/>
            <person name="Liu S.W."/>
            <person name="Liu X.F."/>
            <person name="Chen L."/>
            <person name="Li R.F."/>
            <person name="Zhang Y.Q."/>
            <person name="Sun C.H."/>
        </authorList>
    </citation>
    <scope>NUCLEOTIDE SEQUENCE [LARGE SCALE GENOMIC DNA]</scope>
    <source>
        <strain evidence="2 3">CGMCC 4.7182</strain>
    </source>
</reference>
<sequence>MRASELLSAALPRFLIVVGVAAGGWLLTALLSSAALASTDEPCAHGTGVTSAVSEDEPAEPREEAEPVLPEEAAEHAATADGPVEQAPVPGPVDGPPPAPEPEPEQTSPLDAQVEPPAPVAPEPRQTYTPQNPVGGLLGTVNKTVNNLVGTVTTTVHNTVGTVPQTVQTTVNGVTGALNGTIEGIAPIVDVPGTLPELGITLPEVDLTLPSVPEAGSGDGAVIAVPADPVPATVPDRPTPVRAPAQDRPATAAPQATAQSDATLLATTPVPSSAESNATDAPEAGGGGAPGGGGPLNPLPAGPVSFATGSCSIAAPQDNAAGRSVHGILSWAPTLTQLRLIGASRDHDADGAGREAALPTTTPD</sequence>
<name>A0ABY2SEK7_9PSEU</name>
<protein>
    <recommendedName>
        <fullName evidence="4">Secreted protein</fullName>
    </recommendedName>
</protein>
<feature type="region of interest" description="Disordered" evidence="1">
    <location>
        <begin position="227"/>
        <end position="301"/>
    </location>
</feature>
<dbReference type="Proteomes" id="UP000309992">
    <property type="component" value="Unassembled WGS sequence"/>
</dbReference>
<feature type="compositionally biased region" description="Pro residues" evidence="1">
    <location>
        <begin position="89"/>
        <end position="101"/>
    </location>
</feature>
<evidence type="ECO:0000313" key="2">
    <source>
        <dbReference type="EMBL" id="TKG73589.1"/>
    </source>
</evidence>
<evidence type="ECO:0008006" key="4">
    <source>
        <dbReference type="Google" id="ProtNLM"/>
    </source>
</evidence>
<feature type="compositionally biased region" description="Polar residues" evidence="1">
    <location>
        <begin position="265"/>
        <end position="279"/>
    </location>
</feature>
<proteinExistence type="predicted"/>
<accession>A0ABY2SEK7</accession>
<evidence type="ECO:0000313" key="3">
    <source>
        <dbReference type="Proteomes" id="UP000309992"/>
    </source>
</evidence>
<dbReference type="RefSeq" id="WP_137093163.1">
    <property type="nucleotide sequence ID" value="NZ_SWMS01000001.1"/>
</dbReference>
<comment type="caution">
    <text evidence="2">The sequence shown here is derived from an EMBL/GenBank/DDBJ whole genome shotgun (WGS) entry which is preliminary data.</text>
</comment>
<keyword evidence="3" id="KW-1185">Reference proteome</keyword>
<feature type="region of interest" description="Disordered" evidence="1">
    <location>
        <begin position="345"/>
        <end position="364"/>
    </location>
</feature>
<feature type="region of interest" description="Disordered" evidence="1">
    <location>
        <begin position="42"/>
        <end position="138"/>
    </location>
</feature>
<feature type="compositionally biased region" description="Gly residues" evidence="1">
    <location>
        <begin position="284"/>
        <end position="295"/>
    </location>
</feature>
<gene>
    <name evidence="2" type="ORF">FCN18_03270</name>
</gene>